<organism evidence="7 8">
    <name type="scientific">Chlorella ohadii</name>
    <dbReference type="NCBI Taxonomy" id="2649997"/>
    <lineage>
        <taxon>Eukaryota</taxon>
        <taxon>Viridiplantae</taxon>
        <taxon>Chlorophyta</taxon>
        <taxon>core chlorophytes</taxon>
        <taxon>Trebouxiophyceae</taxon>
        <taxon>Chlorellales</taxon>
        <taxon>Chlorellaceae</taxon>
        <taxon>Chlorella clade</taxon>
        <taxon>Chlorella</taxon>
    </lineage>
</organism>
<keyword evidence="3" id="KW-0378">Hydrolase</keyword>
<dbReference type="SUPFAM" id="SSF51556">
    <property type="entry name" value="Metallo-dependent hydrolases"/>
    <property type="match status" value="1"/>
</dbReference>
<dbReference type="GO" id="GO:0046872">
    <property type="term" value="F:metal ion binding"/>
    <property type="evidence" value="ECO:0007669"/>
    <property type="project" value="UniProtKB-KW"/>
</dbReference>
<evidence type="ECO:0000256" key="4">
    <source>
        <dbReference type="ARBA" id="ARBA00022833"/>
    </source>
</evidence>
<dbReference type="GO" id="GO:0000034">
    <property type="term" value="F:adenine deaminase activity"/>
    <property type="evidence" value="ECO:0007669"/>
    <property type="project" value="InterPro"/>
</dbReference>
<sequence>MMVLAARNGVSLPFADAAAAAAARAHFANLEDFLALYYAGSSVLLTQRDFYELADAYLARAAAEGVRHAELFFDPQAHTSRGVPWSEFFPGLHQAVLDAPAKHGVTAGLIMCFLRHLGPEAAAATLEQALPYRDAICGVGLDSSEAGFPPALFAAVFKQAADLGWRRVAHAGEEAGPDYIRSAIEDLGVERIDHGIHCLDDPQLVAQLEANAGPALTLCPLSNLRLQVYAGCLEAKLRQLVCETRVLVTVNSDDPAFFGGYVCANYAYLARVAGLTPAQLAALAANSFQASFLLDAAAKQRHCADVAAVLQEWQAQEEGEASRKAGVEARGAVDAAAAAAGAL</sequence>
<reference evidence="7" key="1">
    <citation type="submission" date="2020-11" db="EMBL/GenBank/DDBJ databases">
        <title>Chlorella ohadii genome sequencing and assembly.</title>
        <authorList>
            <person name="Murik O."/>
            <person name="Treves H."/>
            <person name="Kedem I."/>
            <person name="Shotland Y."/>
            <person name="Kaplan A."/>
        </authorList>
    </citation>
    <scope>NUCLEOTIDE SEQUENCE</scope>
    <source>
        <strain evidence="7">1</strain>
    </source>
</reference>
<dbReference type="HAMAP" id="MF_01962">
    <property type="entry name" value="Adenine_deaminase"/>
    <property type="match status" value="1"/>
</dbReference>
<dbReference type="GO" id="GO:0043103">
    <property type="term" value="P:hypoxanthine salvage"/>
    <property type="evidence" value="ECO:0007669"/>
    <property type="project" value="TreeGrafter"/>
</dbReference>
<dbReference type="Pfam" id="PF00962">
    <property type="entry name" value="A_deaminase"/>
    <property type="match status" value="1"/>
</dbReference>
<dbReference type="GO" id="GO:0009117">
    <property type="term" value="P:nucleotide metabolic process"/>
    <property type="evidence" value="ECO:0007669"/>
    <property type="project" value="UniProtKB-KW"/>
</dbReference>
<evidence type="ECO:0000256" key="2">
    <source>
        <dbReference type="ARBA" id="ARBA00022723"/>
    </source>
</evidence>
<dbReference type="Proteomes" id="UP001205105">
    <property type="component" value="Unassembled WGS sequence"/>
</dbReference>
<dbReference type="Gene3D" id="3.20.20.140">
    <property type="entry name" value="Metal-dependent hydrolases"/>
    <property type="match status" value="1"/>
</dbReference>
<comment type="caution">
    <text evidence="7">The sequence shown here is derived from an EMBL/GenBank/DDBJ whole genome shotgun (WGS) entry which is preliminary data.</text>
</comment>
<evidence type="ECO:0000256" key="3">
    <source>
        <dbReference type="ARBA" id="ARBA00022801"/>
    </source>
</evidence>
<dbReference type="InterPro" id="IPR032466">
    <property type="entry name" value="Metal_Hydrolase"/>
</dbReference>
<evidence type="ECO:0000259" key="6">
    <source>
        <dbReference type="Pfam" id="PF00962"/>
    </source>
</evidence>
<dbReference type="GO" id="GO:0006146">
    <property type="term" value="P:adenine catabolic process"/>
    <property type="evidence" value="ECO:0007669"/>
    <property type="project" value="InterPro"/>
</dbReference>
<dbReference type="GO" id="GO:0005829">
    <property type="term" value="C:cytosol"/>
    <property type="evidence" value="ECO:0007669"/>
    <property type="project" value="TreeGrafter"/>
</dbReference>
<dbReference type="EMBL" id="JADXDR010000065">
    <property type="protein sequence ID" value="KAI7841287.1"/>
    <property type="molecule type" value="Genomic_DNA"/>
</dbReference>
<keyword evidence="2" id="KW-0479">Metal-binding</keyword>
<keyword evidence="5" id="KW-0546">Nucleotide metabolism</keyword>
<keyword evidence="8" id="KW-1185">Reference proteome</keyword>
<dbReference type="AlphaFoldDB" id="A0AAD5DPC4"/>
<evidence type="ECO:0000256" key="1">
    <source>
        <dbReference type="ARBA" id="ARBA00001947"/>
    </source>
</evidence>
<keyword evidence="4" id="KW-0862">Zinc</keyword>
<gene>
    <name evidence="7" type="ORF">COHA_005060</name>
</gene>
<dbReference type="InterPro" id="IPR028892">
    <property type="entry name" value="ADE"/>
</dbReference>
<dbReference type="PANTHER" id="PTHR43114:SF6">
    <property type="entry name" value="ADENINE DEAMINASE"/>
    <property type="match status" value="1"/>
</dbReference>
<name>A0AAD5DPC4_9CHLO</name>
<feature type="domain" description="Adenosine deaminase" evidence="6">
    <location>
        <begin position="3"/>
        <end position="300"/>
    </location>
</feature>
<dbReference type="PANTHER" id="PTHR43114">
    <property type="entry name" value="ADENINE DEAMINASE"/>
    <property type="match status" value="1"/>
</dbReference>
<dbReference type="InterPro" id="IPR001365">
    <property type="entry name" value="A_deaminase_dom"/>
</dbReference>
<dbReference type="NCBIfam" id="TIGR01430">
    <property type="entry name" value="aden_deam"/>
    <property type="match status" value="1"/>
</dbReference>
<evidence type="ECO:0000256" key="5">
    <source>
        <dbReference type="ARBA" id="ARBA00023080"/>
    </source>
</evidence>
<comment type="cofactor">
    <cofactor evidence="1">
        <name>Zn(2+)</name>
        <dbReference type="ChEBI" id="CHEBI:29105"/>
    </cofactor>
</comment>
<accession>A0AAD5DPC4</accession>
<evidence type="ECO:0000313" key="7">
    <source>
        <dbReference type="EMBL" id="KAI7841287.1"/>
    </source>
</evidence>
<dbReference type="InterPro" id="IPR006330">
    <property type="entry name" value="Ado/ade_deaminase"/>
</dbReference>
<protein>
    <recommendedName>
        <fullName evidence="6">Adenosine deaminase domain-containing protein</fullName>
    </recommendedName>
</protein>
<proteinExistence type="inferred from homology"/>
<evidence type="ECO:0000313" key="8">
    <source>
        <dbReference type="Proteomes" id="UP001205105"/>
    </source>
</evidence>